<dbReference type="InterPro" id="IPR002048">
    <property type="entry name" value="EF_hand_dom"/>
</dbReference>
<gene>
    <name evidence="4" type="ORF">ECRASSUSDP1_LOCUS27694</name>
</gene>
<dbReference type="Proteomes" id="UP001295684">
    <property type="component" value="Unassembled WGS sequence"/>
</dbReference>
<name>A0AAD2D9L3_EUPCR</name>
<evidence type="ECO:0000256" key="1">
    <source>
        <dbReference type="ARBA" id="ARBA00022837"/>
    </source>
</evidence>
<dbReference type="PROSITE" id="PS00018">
    <property type="entry name" value="EF_HAND_1"/>
    <property type="match status" value="2"/>
</dbReference>
<keyword evidence="1" id="KW-0106">Calcium</keyword>
<organism evidence="4 5">
    <name type="scientific">Euplotes crassus</name>
    <dbReference type="NCBI Taxonomy" id="5936"/>
    <lineage>
        <taxon>Eukaryota</taxon>
        <taxon>Sar</taxon>
        <taxon>Alveolata</taxon>
        <taxon>Ciliophora</taxon>
        <taxon>Intramacronucleata</taxon>
        <taxon>Spirotrichea</taxon>
        <taxon>Hypotrichia</taxon>
        <taxon>Euplotida</taxon>
        <taxon>Euplotidae</taxon>
        <taxon>Moneuplotes</taxon>
    </lineage>
</organism>
<dbReference type="Gene3D" id="1.10.238.10">
    <property type="entry name" value="EF-hand"/>
    <property type="match status" value="1"/>
</dbReference>
<proteinExistence type="predicted"/>
<evidence type="ECO:0000259" key="3">
    <source>
        <dbReference type="PROSITE" id="PS50222"/>
    </source>
</evidence>
<protein>
    <recommendedName>
        <fullName evidence="3">EF-hand domain-containing protein</fullName>
    </recommendedName>
</protein>
<feature type="domain" description="EF-hand" evidence="3">
    <location>
        <begin position="30"/>
        <end position="65"/>
    </location>
</feature>
<reference evidence="4" key="1">
    <citation type="submission" date="2023-07" db="EMBL/GenBank/DDBJ databases">
        <authorList>
            <consortium name="AG Swart"/>
            <person name="Singh M."/>
            <person name="Singh A."/>
            <person name="Seah K."/>
            <person name="Emmerich C."/>
        </authorList>
    </citation>
    <scope>NUCLEOTIDE SEQUENCE</scope>
    <source>
        <strain evidence="4">DP1</strain>
    </source>
</reference>
<dbReference type="InterPro" id="IPR011992">
    <property type="entry name" value="EF-hand-dom_pair"/>
</dbReference>
<dbReference type="PROSITE" id="PS50222">
    <property type="entry name" value="EF_HAND_2"/>
    <property type="match status" value="1"/>
</dbReference>
<dbReference type="SUPFAM" id="SSF47473">
    <property type="entry name" value="EF-hand"/>
    <property type="match status" value="1"/>
</dbReference>
<comment type="caution">
    <text evidence="4">The sequence shown here is derived from an EMBL/GenBank/DDBJ whole genome shotgun (WGS) entry which is preliminary data.</text>
</comment>
<keyword evidence="5" id="KW-1185">Reference proteome</keyword>
<feature type="chain" id="PRO_5042264991" description="EF-hand domain-containing protein" evidence="2">
    <location>
        <begin position="21"/>
        <end position="110"/>
    </location>
</feature>
<evidence type="ECO:0000256" key="2">
    <source>
        <dbReference type="SAM" id="SignalP"/>
    </source>
</evidence>
<dbReference type="Pfam" id="PF13202">
    <property type="entry name" value="EF-hand_5"/>
    <property type="match status" value="2"/>
</dbReference>
<keyword evidence="2" id="KW-0732">Signal</keyword>
<dbReference type="AlphaFoldDB" id="A0AAD2D9L3"/>
<feature type="signal peptide" evidence="2">
    <location>
        <begin position="1"/>
        <end position="20"/>
    </location>
</feature>
<dbReference type="GO" id="GO:0005509">
    <property type="term" value="F:calcium ion binding"/>
    <property type="evidence" value="ECO:0007669"/>
    <property type="project" value="InterPro"/>
</dbReference>
<dbReference type="EMBL" id="CAMPGE010028575">
    <property type="protein sequence ID" value="CAI2386092.1"/>
    <property type="molecule type" value="Genomic_DNA"/>
</dbReference>
<evidence type="ECO:0000313" key="5">
    <source>
        <dbReference type="Proteomes" id="UP001295684"/>
    </source>
</evidence>
<accession>A0AAD2D9L3</accession>
<dbReference type="InterPro" id="IPR018247">
    <property type="entry name" value="EF_Hand_1_Ca_BS"/>
</dbReference>
<sequence length="110" mass="12498">MKISAFCILFSLLFLSGVLAQGKVGSSQNSDEETHRQDFIQFDLNNDGNVDAFEIREVVPTIGQQEITTFFIVADKNENGLIDFDEYMHASLSYTDEQFKEMAKDPYSQN</sequence>
<evidence type="ECO:0000313" key="4">
    <source>
        <dbReference type="EMBL" id="CAI2386092.1"/>
    </source>
</evidence>